<sequence length="168" mass="19083">MKRHALLFAALILLLTGIMPTTSTDSQARTFREFRQIPKPEGLPDNAERVETIEPVDRELVERGVREILGAWNSGQLESLLAEAFVNRQKLADTLITVVPRDAELDLLSLRSFSTLEQYNTAVSQKGRYRVSKVSAVIRMQVIFNDPQTGYQRLPNTSEFIIEIREPI</sequence>
<comment type="caution">
    <text evidence="2">The sequence shown here is derived from an EMBL/GenBank/DDBJ whole genome shotgun (WGS) entry which is preliminary data.</text>
</comment>
<dbReference type="EMBL" id="JANUCT010000008">
    <property type="protein sequence ID" value="MCS3903361.1"/>
    <property type="molecule type" value="Genomic_DNA"/>
</dbReference>
<evidence type="ECO:0000256" key="1">
    <source>
        <dbReference type="SAM" id="SignalP"/>
    </source>
</evidence>
<reference evidence="2" key="1">
    <citation type="submission" date="2022-08" db="EMBL/GenBank/DDBJ databases">
        <title>Genomic Encyclopedia of Type Strains, Phase III (KMG-III): the genomes of soil and plant-associated and newly described type strains.</title>
        <authorList>
            <person name="Whitman W."/>
        </authorList>
    </citation>
    <scope>NUCLEOTIDE SEQUENCE</scope>
    <source>
        <strain evidence="2">HMT 1</strain>
    </source>
</reference>
<keyword evidence="1" id="KW-0732">Signal</keyword>
<evidence type="ECO:0000313" key="3">
    <source>
        <dbReference type="Proteomes" id="UP001204445"/>
    </source>
</evidence>
<dbReference type="RefSeq" id="WP_259055074.1">
    <property type="nucleotide sequence ID" value="NZ_JANUCT010000008.1"/>
</dbReference>
<name>A0AAE3HLK6_9GAMM</name>
<evidence type="ECO:0000313" key="2">
    <source>
        <dbReference type="EMBL" id="MCS3903361.1"/>
    </source>
</evidence>
<feature type="signal peptide" evidence="1">
    <location>
        <begin position="1"/>
        <end position="28"/>
    </location>
</feature>
<dbReference type="Proteomes" id="UP001204445">
    <property type="component" value="Unassembled WGS sequence"/>
</dbReference>
<dbReference type="AlphaFoldDB" id="A0AAE3HLK6"/>
<gene>
    <name evidence="2" type="ORF">J2T55_001382</name>
</gene>
<protein>
    <submittedName>
        <fullName evidence="2">Uncharacterized protein</fullName>
    </submittedName>
</protein>
<keyword evidence="3" id="KW-1185">Reference proteome</keyword>
<feature type="chain" id="PRO_5041940049" evidence="1">
    <location>
        <begin position="29"/>
        <end position="168"/>
    </location>
</feature>
<proteinExistence type="predicted"/>
<organism evidence="2 3">
    <name type="scientific">Methylohalomonas lacus</name>
    <dbReference type="NCBI Taxonomy" id="398773"/>
    <lineage>
        <taxon>Bacteria</taxon>
        <taxon>Pseudomonadati</taxon>
        <taxon>Pseudomonadota</taxon>
        <taxon>Gammaproteobacteria</taxon>
        <taxon>Methylohalomonadales</taxon>
        <taxon>Methylohalomonadaceae</taxon>
        <taxon>Methylohalomonas</taxon>
    </lineage>
</organism>
<accession>A0AAE3HLK6</accession>